<evidence type="ECO:0000313" key="1">
    <source>
        <dbReference type="EMBL" id="ADO00417.1"/>
    </source>
</evidence>
<proteinExistence type="predicted"/>
<dbReference type="EMBL" id="GQ918152">
    <property type="protein sequence ID" value="ADO00417.1"/>
    <property type="molecule type" value="Genomic_DNA"/>
</dbReference>
<protein>
    <recommendedName>
        <fullName evidence="3">WLM domain-containing protein</fullName>
    </recommendedName>
</protein>
<keyword evidence="2" id="KW-1185">Reference proteome</keyword>
<name>G0T5A0_IRV9</name>
<organismHost>
    <name type="scientific">Wiseana cervinata</name>
    <dbReference type="NCBI Taxonomy" id="107013"/>
</organismHost>
<dbReference type="KEGG" id="vg:10963796"/>
<sequence length="158" mass="18344">MVYVVICGVLLGIFILKLKDEMNGGERKRNYRKSILADIYDDLVHLFYIRKPGKFIGPLEPLNNLKILNNLVMVEDNESYTINKKVIHLCTKDPRNGSYYDKNTLMFVVLHELAHVLCDDIGHTDNFSIINQALLDHAIKYGYYDQSQPFIKNYCKID</sequence>
<reference evidence="1 2" key="1">
    <citation type="journal article" date="2011" name="J. Virol.">
        <title>Genomic and proteomic analysis of invertebrate iridovirus type 9.</title>
        <authorList>
            <person name="Wong C.K."/>
            <person name="Young V.L."/>
            <person name="Kleffmann T."/>
            <person name="Ward V.K."/>
        </authorList>
    </citation>
    <scope>NUCLEOTIDE SEQUENCE [LARGE SCALE GENOMIC DNA]</scope>
</reference>
<evidence type="ECO:0000313" key="2">
    <source>
        <dbReference type="Proteomes" id="UP000112896"/>
    </source>
</evidence>
<evidence type="ECO:0008006" key="3">
    <source>
        <dbReference type="Google" id="ProtNLM"/>
    </source>
</evidence>
<dbReference type="RefSeq" id="YP_004732857.1">
    <property type="nucleotide sequence ID" value="NC_015780.1"/>
</dbReference>
<accession>G0T5A0</accession>
<dbReference type="Proteomes" id="UP000112896">
    <property type="component" value="Segment"/>
</dbReference>
<organism evidence="1 2">
    <name type="scientific">Wiseana iridescent virus</name>
    <name type="common">WIV</name>
    <name type="synonym">Insect iridescent virus type 9</name>
    <dbReference type="NCBI Taxonomy" id="68347"/>
    <lineage>
        <taxon>Viruses</taxon>
        <taxon>Varidnaviria</taxon>
        <taxon>Bamfordvirae</taxon>
        <taxon>Nucleocytoviricota</taxon>
        <taxon>Megaviricetes</taxon>
        <taxon>Pimascovirales</taxon>
        <taxon>Pimascovirales incertae sedis</taxon>
        <taxon>Iridoviridae</taxon>
        <taxon>Betairidovirinae</taxon>
        <taxon>Chloriridovirus</taxon>
        <taxon>Chloriridovirus wiseana1</taxon>
        <taxon>Invertebrate iridescent virus 9</taxon>
    </lineage>
</organism>
<dbReference type="GeneID" id="10963796"/>